<dbReference type="Proteomes" id="UP000253664">
    <property type="component" value="Unassembled WGS sequence"/>
</dbReference>
<evidence type="ECO:0000256" key="1">
    <source>
        <dbReference type="SAM" id="MobiDB-lite"/>
    </source>
</evidence>
<dbReference type="EMBL" id="LKCN02000018">
    <property type="protein sequence ID" value="RCI08579.1"/>
    <property type="molecule type" value="Genomic_DNA"/>
</dbReference>
<gene>
    <name evidence="2" type="ORF">L249_4752</name>
</gene>
<protein>
    <submittedName>
        <fullName evidence="2">Uncharacterized protein</fullName>
    </submittedName>
</protein>
<dbReference type="AlphaFoldDB" id="A0A367L2C2"/>
<comment type="caution">
    <text evidence="2">The sequence shown here is derived from an EMBL/GenBank/DDBJ whole genome shotgun (WGS) entry which is preliminary data.</text>
</comment>
<accession>A0A367L2C2</accession>
<evidence type="ECO:0000313" key="2">
    <source>
        <dbReference type="EMBL" id="RCI08579.1"/>
    </source>
</evidence>
<proteinExistence type="predicted"/>
<sequence length="76" mass="7863">MALWSEERGRQAFAFADSSSAGPLAGESVGVEEEDRSPKAQEAQETSVSTVASGTEMCLAGGGGKRGEKRKKTSAL</sequence>
<reference evidence="2 3" key="1">
    <citation type="journal article" date="2015" name="BMC Genomics">
        <title>Insights from the genome of Ophiocordyceps polyrhachis-furcata to pathogenicity and host specificity in insect fungi.</title>
        <authorList>
            <person name="Wichadakul D."/>
            <person name="Kobmoo N."/>
            <person name="Ingsriswang S."/>
            <person name="Tangphatsornruang S."/>
            <person name="Chantasingh D."/>
            <person name="Luangsa-ard J.J."/>
            <person name="Eurwilaichitr L."/>
        </authorList>
    </citation>
    <scope>NUCLEOTIDE SEQUENCE [LARGE SCALE GENOMIC DNA]</scope>
    <source>
        <strain evidence="2 3">BCC 54312</strain>
    </source>
</reference>
<organism evidence="2 3">
    <name type="scientific">Ophiocordyceps polyrhachis-furcata BCC 54312</name>
    <dbReference type="NCBI Taxonomy" id="1330021"/>
    <lineage>
        <taxon>Eukaryota</taxon>
        <taxon>Fungi</taxon>
        <taxon>Dikarya</taxon>
        <taxon>Ascomycota</taxon>
        <taxon>Pezizomycotina</taxon>
        <taxon>Sordariomycetes</taxon>
        <taxon>Hypocreomycetidae</taxon>
        <taxon>Hypocreales</taxon>
        <taxon>Ophiocordycipitaceae</taxon>
        <taxon>Ophiocordyceps</taxon>
    </lineage>
</organism>
<keyword evidence="3" id="KW-1185">Reference proteome</keyword>
<feature type="region of interest" description="Disordered" evidence="1">
    <location>
        <begin position="13"/>
        <end position="76"/>
    </location>
</feature>
<feature type="compositionally biased region" description="Polar residues" evidence="1">
    <location>
        <begin position="43"/>
        <end position="53"/>
    </location>
</feature>
<name>A0A367L2C2_9HYPO</name>
<feature type="compositionally biased region" description="Basic residues" evidence="1">
    <location>
        <begin position="67"/>
        <end position="76"/>
    </location>
</feature>
<evidence type="ECO:0000313" key="3">
    <source>
        <dbReference type="Proteomes" id="UP000253664"/>
    </source>
</evidence>